<evidence type="ECO:0000256" key="5">
    <source>
        <dbReference type="SAM" id="MobiDB-lite"/>
    </source>
</evidence>
<dbReference type="InterPro" id="IPR002124">
    <property type="entry name" value="Cyt_c_oxidase_su5b"/>
</dbReference>
<dbReference type="InterPro" id="IPR036972">
    <property type="entry name" value="Cyt_c_oxidase_su5b_sf"/>
</dbReference>
<evidence type="ECO:0000313" key="7">
    <source>
        <dbReference type="EnsemblPlants" id="Ma07_p09770.1"/>
    </source>
</evidence>
<dbReference type="SUPFAM" id="SSF57802">
    <property type="entry name" value="Rubredoxin-like"/>
    <property type="match status" value="1"/>
</dbReference>
<organism evidence="7 8">
    <name type="scientific">Musa acuminata subsp. malaccensis</name>
    <name type="common">Wild banana</name>
    <name type="synonym">Musa malaccensis</name>
    <dbReference type="NCBI Taxonomy" id="214687"/>
    <lineage>
        <taxon>Eukaryota</taxon>
        <taxon>Viridiplantae</taxon>
        <taxon>Streptophyta</taxon>
        <taxon>Embryophyta</taxon>
        <taxon>Tracheophyta</taxon>
        <taxon>Spermatophyta</taxon>
        <taxon>Magnoliopsida</taxon>
        <taxon>Liliopsida</taxon>
        <taxon>Zingiberales</taxon>
        <taxon>Musaceae</taxon>
        <taxon>Musa</taxon>
    </lineage>
</organism>
<dbReference type="OrthoDB" id="10249250at2759"/>
<feature type="region of interest" description="Disordered" evidence="5">
    <location>
        <begin position="31"/>
        <end position="50"/>
    </location>
</feature>
<proteinExistence type="inferred from homology"/>
<dbReference type="GO" id="GO:0005740">
    <property type="term" value="C:mitochondrial envelope"/>
    <property type="evidence" value="ECO:0007669"/>
    <property type="project" value="InterPro"/>
</dbReference>
<feature type="binding site" evidence="4">
    <location>
        <position position="101"/>
    </location>
    <ligand>
        <name>Zn(2+)</name>
        <dbReference type="ChEBI" id="CHEBI:29105"/>
    </ligand>
</feature>
<dbReference type="PANTHER" id="PTHR10122">
    <property type="entry name" value="CYTOCHROME C OXIDASE SUBUNIT 5B, MITOCHONDRIAL"/>
    <property type="match status" value="1"/>
</dbReference>
<dbReference type="Pfam" id="PF01215">
    <property type="entry name" value="COX5B"/>
    <property type="match status" value="1"/>
</dbReference>
<evidence type="ECO:0000256" key="3">
    <source>
        <dbReference type="ARBA" id="ARBA00061018"/>
    </source>
</evidence>
<dbReference type="Gene3D" id="2.60.11.10">
    <property type="entry name" value="Cytochrome c oxidase, subunit Vb"/>
    <property type="match status" value="1"/>
</dbReference>
<keyword evidence="8" id="KW-1185">Reference proteome</keyword>
<dbReference type="FunFam" id="2.60.11.10:FF:000002">
    <property type="entry name" value="Cytochrome c oxidase subunit Vb"/>
    <property type="match status" value="1"/>
</dbReference>
<dbReference type="Proteomes" id="UP000012960">
    <property type="component" value="Unplaced"/>
</dbReference>
<feature type="binding site" evidence="4">
    <location>
        <position position="110"/>
    </location>
    <ligand>
        <name>Zn(2+)</name>
        <dbReference type="ChEBI" id="CHEBI:29105"/>
    </ligand>
</feature>
<dbReference type="SMR" id="A0A804JU35"/>
<dbReference type="GO" id="GO:0005739">
    <property type="term" value="C:mitochondrion"/>
    <property type="evidence" value="ECO:0000318"/>
    <property type="project" value="GO_Central"/>
</dbReference>
<reference evidence="7" key="2">
    <citation type="submission" date="2021-05" db="UniProtKB">
        <authorList>
            <consortium name="EnsemblPlants"/>
        </authorList>
    </citation>
    <scope>IDENTIFICATION</scope>
    <source>
        <strain evidence="7">subsp. malaccensis</strain>
    </source>
</reference>
<dbReference type="AlphaFoldDB" id="A0A804JU35"/>
<comment type="similarity">
    <text evidence="3">Belongs to the cytochrome c oxidase subunit 5B (TC 3.D.4.11) family.</text>
</comment>
<feature type="binding site" evidence="4">
    <location>
        <position position="128"/>
    </location>
    <ligand>
        <name>Zn(2+)</name>
        <dbReference type="ChEBI" id="CHEBI:29105"/>
    </ligand>
</feature>
<evidence type="ECO:0000256" key="4">
    <source>
        <dbReference type="PIRSR" id="PIRSR602124-2"/>
    </source>
</evidence>
<dbReference type="InParanoid" id="A0A804JU35"/>
<dbReference type="GO" id="GO:0006123">
    <property type="term" value="P:mitochondrial electron transport, cytochrome c to oxygen"/>
    <property type="evidence" value="ECO:0000318"/>
    <property type="project" value="GO_Central"/>
</dbReference>
<dbReference type="GO" id="GO:0046872">
    <property type="term" value="F:metal ion binding"/>
    <property type="evidence" value="ECO:0007669"/>
    <property type="project" value="UniProtKB-KW"/>
</dbReference>
<name>A0A804JU35_MUSAM</name>
<reference evidence="6" key="1">
    <citation type="submission" date="2021-03" db="EMBL/GenBank/DDBJ databases">
        <authorList>
            <consortium name="Genoscope - CEA"/>
            <person name="William W."/>
        </authorList>
    </citation>
    <scope>NUCLEOTIDE SEQUENCE</scope>
    <source>
        <strain evidence="6">Doubled-haploid Pahang</strain>
    </source>
</reference>
<protein>
    <submittedName>
        <fullName evidence="6">(wild Malaysian banana) hypothetical protein</fullName>
    </submittedName>
</protein>
<dbReference type="PANTHER" id="PTHR10122:SF0">
    <property type="entry name" value="CYTOCHROME C OXIDASE SUBUNIT 5B, ISOFORM A-RELATED"/>
    <property type="match status" value="1"/>
</dbReference>
<gene>
    <name evidence="6" type="ORF">GSMUA_45060.1</name>
</gene>
<evidence type="ECO:0000256" key="1">
    <source>
        <dbReference type="ARBA" id="ARBA00022723"/>
    </source>
</evidence>
<keyword evidence="2 4" id="KW-0862">Zinc</keyword>
<dbReference type="Gramene" id="Ma07_t09770.1">
    <property type="protein sequence ID" value="Ma07_p09770.1"/>
    <property type="gene ID" value="Ma07_g09770"/>
</dbReference>
<evidence type="ECO:0000313" key="8">
    <source>
        <dbReference type="Proteomes" id="UP000012960"/>
    </source>
</evidence>
<keyword evidence="1 4" id="KW-0479">Metal-binding</keyword>
<dbReference type="PROSITE" id="PS51359">
    <property type="entry name" value="COX5B_2"/>
    <property type="match status" value="1"/>
</dbReference>
<accession>A0A804JU35</accession>
<dbReference type="GO" id="GO:0045277">
    <property type="term" value="C:respiratory chain complex IV"/>
    <property type="evidence" value="ECO:0007669"/>
    <property type="project" value="InterPro"/>
</dbReference>
<dbReference type="EnsemblPlants" id="Ma07_t09770.1">
    <property type="protein sequence ID" value="Ma07_p09770.1"/>
    <property type="gene ID" value="Ma07_g09770"/>
</dbReference>
<feature type="binding site" evidence="4">
    <location>
        <position position="125"/>
    </location>
    <ligand>
        <name>Zn(2+)</name>
        <dbReference type="ChEBI" id="CHEBI:29105"/>
    </ligand>
</feature>
<dbReference type="EMBL" id="HG996473">
    <property type="protein sequence ID" value="CAG1856132.1"/>
    <property type="molecule type" value="Genomic_DNA"/>
</dbReference>
<evidence type="ECO:0000313" key="6">
    <source>
        <dbReference type="EMBL" id="CAG1856132.1"/>
    </source>
</evidence>
<evidence type="ECO:0000256" key="2">
    <source>
        <dbReference type="ARBA" id="ARBA00022833"/>
    </source>
</evidence>
<sequence length="171" mass="18532">MWRRVCVASCRPALRKPHASAAALALAPVLSSSPSRNTPRLSFSSSASGDGSLKKRVVVMRIVMELEGKKRFDMDAAIGPFGTKEAPAVIEAYYDKRIVGCTGGDGEDKHDLVWFWLEKGKPHECRVCSQCYVLEVIGEGGPPDDEVDLEVDGEGGLHVVDHEVDDEGGLH</sequence>